<organism evidence="2 3">
    <name type="scientific">Frondihabitans cladoniiphilus</name>
    <dbReference type="NCBI Taxonomy" id="715785"/>
    <lineage>
        <taxon>Bacteria</taxon>
        <taxon>Bacillati</taxon>
        <taxon>Actinomycetota</taxon>
        <taxon>Actinomycetes</taxon>
        <taxon>Micrococcales</taxon>
        <taxon>Microbacteriaceae</taxon>
        <taxon>Frondihabitans</taxon>
    </lineage>
</organism>
<evidence type="ECO:0000313" key="3">
    <source>
        <dbReference type="Proteomes" id="UP001501295"/>
    </source>
</evidence>
<dbReference type="RefSeq" id="WP_345375114.1">
    <property type="nucleotide sequence ID" value="NZ_BAABLM010000002.1"/>
</dbReference>
<dbReference type="EMBL" id="BAABLM010000002">
    <property type="protein sequence ID" value="GAA4672355.1"/>
    <property type="molecule type" value="Genomic_DNA"/>
</dbReference>
<sequence>MTQQSPTGVDADEPQGAGTHDPGTAPTSTHAEPGAGRPRLIFKAGEDWDGTPPREFDLLPTTTVIGSGPDADLQLEGLDPVHARIEHTDDDEYVLTHATAESDQNAPVLEGAALPGEGILRTGSPVELGTWSLSYYRDEFADHGRPGGGRQGGEGEHQPPQQ</sequence>
<protein>
    <recommendedName>
        <fullName evidence="4">FHA domain-containing protein</fullName>
    </recommendedName>
</protein>
<dbReference type="Proteomes" id="UP001501295">
    <property type="component" value="Unassembled WGS sequence"/>
</dbReference>
<dbReference type="SUPFAM" id="SSF49879">
    <property type="entry name" value="SMAD/FHA domain"/>
    <property type="match status" value="1"/>
</dbReference>
<dbReference type="CDD" id="cd00060">
    <property type="entry name" value="FHA"/>
    <property type="match status" value="1"/>
</dbReference>
<name>A0ABP8VUN7_9MICO</name>
<feature type="region of interest" description="Disordered" evidence="1">
    <location>
        <begin position="139"/>
        <end position="162"/>
    </location>
</feature>
<accession>A0ABP8VUN7</accession>
<gene>
    <name evidence="2" type="ORF">GCM10025780_15640</name>
</gene>
<evidence type="ECO:0000313" key="2">
    <source>
        <dbReference type="EMBL" id="GAA4672355.1"/>
    </source>
</evidence>
<evidence type="ECO:0000256" key="1">
    <source>
        <dbReference type="SAM" id="MobiDB-lite"/>
    </source>
</evidence>
<comment type="caution">
    <text evidence="2">The sequence shown here is derived from an EMBL/GenBank/DDBJ whole genome shotgun (WGS) entry which is preliminary data.</text>
</comment>
<dbReference type="InterPro" id="IPR008984">
    <property type="entry name" value="SMAD_FHA_dom_sf"/>
</dbReference>
<proteinExistence type="predicted"/>
<evidence type="ECO:0008006" key="4">
    <source>
        <dbReference type="Google" id="ProtNLM"/>
    </source>
</evidence>
<dbReference type="Gene3D" id="2.60.200.20">
    <property type="match status" value="1"/>
</dbReference>
<feature type="compositionally biased region" description="Basic and acidic residues" evidence="1">
    <location>
        <begin position="153"/>
        <end position="162"/>
    </location>
</feature>
<keyword evidence="3" id="KW-1185">Reference proteome</keyword>
<feature type="region of interest" description="Disordered" evidence="1">
    <location>
        <begin position="1"/>
        <end position="55"/>
    </location>
</feature>
<reference evidence="3" key="1">
    <citation type="journal article" date="2019" name="Int. J. Syst. Evol. Microbiol.">
        <title>The Global Catalogue of Microorganisms (GCM) 10K type strain sequencing project: providing services to taxonomists for standard genome sequencing and annotation.</title>
        <authorList>
            <consortium name="The Broad Institute Genomics Platform"/>
            <consortium name="The Broad Institute Genome Sequencing Center for Infectious Disease"/>
            <person name="Wu L."/>
            <person name="Ma J."/>
        </authorList>
    </citation>
    <scope>NUCLEOTIDE SEQUENCE [LARGE SCALE GENOMIC DNA]</scope>
    <source>
        <strain evidence="3">JCM 18956</strain>
    </source>
</reference>